<name>A0A9Q9DRV5_CURCL</name>
<dbReference type="InterPro" id="IPR036259">
    <property type="entry name" value="MFS_trans_sf"/>
</dbReference>
<dbReference type="CDD" id="cd17502">
    <property type="entry name" value="MFS_Azr1_MDR_like"/>
    <property type="match status" value="1"/>
</dbReference>
<evidence type="ECO:0000256" key="2">
    <source>
        <dbReference type="ARBA" id="ARBA00004651"/>
    </source>
</evidence>
<dbReference type="Proteomes" id="UP001056012">
    <property type="component" value="Chromosome 3"/>
</dbReference>
<dbReference type="Gene3D" id="1.20.1720.10">
    <property type="entry name" value="Multidrug resistance protein D"/>
    <property type="match status" value="1"/>
</dbReference>
<feature type="transmembrane region" description="Helical" evidence="13">
    <location>
        <begin position="555"/>
        <end position="572"/>
    </location>
</feature>
<feature type="transmembrane region" description="Helical" evidence="13">
    <location>
        <begin position="121"/>
        <end position="140"/>
    </location>
</feature>
<dbReference type="GO" id="GO:0005774">
    <property type="term" value="C:vacuolar membrane"/>
    <property type="evidence" value="ECO:0007669"/>
    <property type="project" value="UniProtKB-SubCell"/>
</dbReference>
<dbReference type="PANTHER" id="PTHR23501">
    <property type="entry name" value="MAJOR FACILITATOR SUPERFAMILY"/>
    <property type="match status" value="1"/>
</dbReference>
<evidence type="ECO:0000256" key="9">
    <source>
        <dbReference type="ARBA" id="ARBA00057269"/>
    </source>
</evidence>
<feature type="transmembrane region" description="Helical" evidence="13">
    <location>
        <begin position="177"/>
        <end position="198"/>
    </location>
</feature>
<keyword evidence="4" id="KW-1003">Cell membrane</keyword>
<gene>
    <name evidence="15" type="ORF">yc1106_04321</name>
</gene>
<feature type="transmembrane region" description="Helical" evidence="13">
    <location>
        <begin position="84"/>
        <end position="109"/>
    </location>
</feature>
<feature type="transmembrane region" description="Helical" evidence="13">
    <location>
        <begin position="347"/>
        <end position="371"/>
    </location>
</feature>
<feature type="transmembrane region" description="Helical" evidence="13">
    <location>
        <begin position="383"/>
        <end position="403"/>
    </location>
</feature>
<dbReference type="EMBL" id="CP089276">
    <property type="protein sequence ID" value="USP77047.1"/>
    <property type="molecule type" value="Genomic_DNA"/>
</dbReference>
<dbReference type="InterPro" id="IPR020846">
    <property type="entry name" value="MFS_dom"/>
</dbReference>
<dbReference type="OrthoDB" id="10021397at2759"/>
<feature type="transmembrane region" description="Helical" evidence="13">
    <location>
        <begin position="474"/>
        <end position="497"/>
    </location>
</feature>
<feature type="compositionally biased region" description="Basic and acidic residues" evidence="12">
    <location>
        <begin position="583"/>
        <end position="604"/>
    </location>
</feature>
<comment type="subcellular location">
    <subcellularLocation>
        <location evidence="2">Cell membrane</location>
        <topology evidence="2">Multi-pass membrane protein</topology>
    </subcellularLocation>
    <subcellularLocation>
        <location evidence="1">Vacuole membrane</location>
        <topology evidence="1">Multi-pass membrane protein</topology>
    </subcellularLocation>
</comment>
<evidence type="ECO:0000256" key="3">
    <source>
        <dbReference type="ARBA" id="ARBA00007520"/>
    </source>
</evidence>
<dbReference type="PANTHER" id="PTHR23501:SF102">
    <property type="entry name" value="DRUG TRANSPORTER, PUTATIVE (AFU_ORTHOLOGUE AFUA_3G08530)-RELATED"/>
    <property type="match status" value="1"/>
</dbReference>
<dbReference type="FunFam" id="1.20.1720.10:FF:000014">
    <property type="entry name" value="MFS drug transporter, putative"/>
    <property type="match status" value="1"/>
</dbReference>
<feature type="compositionally biased region" description="Polar residues" evidence="12">
    <location>
        <begin position="16"/>
        <end position="37"/>
    </location>
</feature>
<dbReference type="FunFam" id="1.20.1250.20:FF:000196">
    <property type="entry name" value="MFS toxin efflux pump (AflT)"/>
    <property type="match status" value="1"/>
</dbReference>
<evidence type="ECO:0000256" key="10">
    <source>
        <dbReference type="ARBA" id="ARBA00069956"/>
    </source>
</evidence>
<evidence type="ECO:0000256" key="1">
    <source>
        <dbReference type="ARBA" id="ARBA00004128"/>
    </source>
</evidence>
<evidence type="ECO:0000256" key="11">
    <source>
        <dbReference type="ARBA" id="ARBA00083178"/>
    </source>
</evidence>
<feature type="transmembrane region" description="Helical" evidence="13">
    <location>
        <begin position="210"/>
        <end position="232"/>
    </location>
</feature>
<sequence>MTSAHDTSAPAGETLSEANDQLPSKEISTATPSSNRSVAERDGVTDEEPKNVDDKSAPANGPGDAPPAPGPHDDERPQRTKLQIALIMFSLCVAVLLVALDITIVTTALPTISEDFKSAAGYTWIGTAYLIAQSAATPIWGKVSDIFGRKPILLLTNAIFFVGSLLAGVSVNMNMLIAARVIQGIGGGGLITLVNITISDLFSVRDRGQYFGMIGGVWALASSLGPVIGGLFTQKVSWRWCFYINLPFDGVAFIILLIFLNVNTPKTPLRKGLKAVDWLGSFTMVGGVIMLLLGLEFGGITYPWDSATVLCLIIFGVVVIGIFFLIEWRVAPYPLMPLELFSKRSNLAALATCFLHAFVFISGNYFLPLYFQAVLGATPILSGVYLLPQALSLSFLSAFTGVVIKKTGQYLPLIWSGMVLMTLGFGLFIDFDVNSSWAKIIIYQIIAGIGVGPNFQSPLIALQSLVPKRDIATATATFGFTRNLGSAISVVVGGVVFNNQMKSKQPQLATVLGPQVASSFGGGSAGANVGLIQSLPASQKYVARKAFADSLSTMWILYVAFAAAGLLVSLLIQRNLLDKQHEETKTGLEAEKTKRLEREAERAERRKKKASKGSLPMDPEAQASDPEVGQGKETTA</sequence>
<dbReference type="PRINTS" id="PR01036">
    <property type="entry name" value="TCRTETB"/>
</dbReference>
<feature type="transmembrane region" description="Helical" evidence="13">
    <location>
        <begin position="275"/>
        <end position="295"/>
    </location>
</feature>
<feature type="compositionally biased region" description="Basic and acidic residues" evidence="12">
    <location>
        <begin position="38"/>
        <end position="56"/>
    </location>
</feature>
<feature type="transmembrane region" description="Helical" evidence="13">
    <location>
        <begin position="244"/>
        <end position="263"/>
    </location>
</feature>
<dbReference type="GO" id="GO:0005886">
    <property type="term" value="C:plasma membrane"/>
    <property type="evidence" value="ECO:0007669"/>
    <property type="project" value="UniProtKB-SubCell"/>
</dbReference>
<reference evidence="15" key="1">
    <citation type="submission" date="2021-12" db="EMBL/GenBank/DDBJ databases">
        <title>Curvularia clavata genome.</title>
        <authorList>
            <person name="Cao Y."/>
        </authorList>
    </citation>
    <scope>NUCLEOTIDE SEQUENCE</scope>
    <source>
        <strain evidence="15">Yc1106</strain>
    </source>
</reference>
<protein>
    <recommendedName>
        <fullName evidence="10">Efflux pump dotC</fullName>
    </recommendedName>
    <alternativeName>
        <fullName evidence="11">Dothistromin biosynthesis protein C</fullName>
    </alternativeName>
</protein>
<comment type="similarity">
    <text evidence="3">Belongs to the major facilitator superfamily. TCR/Tet family.</text>
</comment>
<evidence type="ECO:0000256" key="12">
    <source>
        <dbReference type="SAM" id="MobiDB-lite"/>
    </source>
</evidence>
<proteinExistence type="inferred from homology"/>
<evidence type="ECO:0000313" key="16">
    <source>
        <dbReference type="Proteomes" id="UP001056012"/>
    </source>
</evidence>
<evidence type="ECO:0000313" key="15">
    <source>
        <dbReference type="EMBL" id="USP77047.1"/>
    </source>
</evidence>
<dbReference type="GO" id="GO:0022857">
    <property type="term" value="F:transmembrane transporter activity"/>
    <property type="evidence" value="ECO:0007669"/>
    <property type="project" value="InterPro"/>
</dbReference>
<keyword evidence="7 13" id="KW-1133">Transmembrane helix</keyword>
<keyword evidence="8 13" id="KW-0472">Membrane</keyword>
<feature type="transmembrane region" description="Helical" evidence="13">
    <location>
        <begin position="152"/>
        <end position="171"/>
    </location>
</feature>
<evidence type="ECO:0000256" key="8">
    <source>
        <dbReference type="ARBA" id="ARBA00023136"/>
    </source>
</evidence>
<feature type="region of interest" description="Disordered" evidence="12">
    <location>
        <begin position="583"/>
        <end position="636"/>
    </location>
</feature>
<evidence type="ECO:0000256" key="7">
    <source>
        <dbReference type="ARBA" id="ARBA00022989"/>
    </source>
</evidence>
<keyword evidence="5" id="KW-0926">Vacuole</keyword>
<evidence type="ECO:0000256" key="4">
    <source>
        <dbReference type="ARBA" id="ARBA00022475"/>
    </source>
</evidence>
<accession>A0A9Q9DRV5</accession>
<feature type="transmembrane region" description="Helical" evidence="13">
    <location>
        <begin position="307"/>
        <end position="326"/>
    </location>
</feature>
<evidence type="ECO:0000256" key="6">
    <source>
        <dbReference type="ARBA" id="ARBA00022692"/>
    </source>
</evidence>
<comment type="function">
    <text evidence="9">Efflux pump; part of the gene cluster that mediates the biosynthesis of dothistromin (DOTH), a polyketide toxin very similar in structure to the aflatoxin precursor, versicolorin B. One function of dotC may be to transport early-stage dothistromin biosynthetic intermediates from the cytoplasm into vacuoles, thereby affecting the rate of dothistromin production.</text>
</comment>
<evidence type="ECO:0000256" key="13">
    <source>
        <dbReference type="SAM" id="Phobius"/>
    </source>
</evidence>
<feature type="domain" description="Major facilitator superfamily (MFS) profile" evidence="14">
    <location>
        <begin position="87"/>
        <end position="577"/>
    </location>
</feature>
<keyword evidence="6 13" id="KW-0812">Transmembrane</keyword>
<feature type="region of interest" description="Disordered" evidence="12">
    <location>
        <begin position="1"/>
        <end position="77"/>
    </location>
</feature>
<evidence type="ECO:0000259" key="14">
    <source>
        <dbReference type="PROSITE" id="PS50850"/>
    </source>
</evidence>
<dbReference type="PROSITE" id="PS50850">
    <property type="entry name" value="MFS"/>
    <property type="match status" value="1"/>
</dbReference>
<dbReference type="Gene3D" id="1.20.1250.20">
    <property type="entry name" value="MFS general substrate transporter like domains"/>
    <property type="match status" value="1"/>
</dbReference>
<dbReference type="SUPFAM" id="SSF103473">
    <property type="entry name" value="MFS general substrate transporter"/>
    <property type="match status" value="2"/>
</dbReference>
<dbReference type="InterPro" id="IPR011701">
    <property type="entry name" value="MFS"/>
</dbReference>
<feature type="transmembrane region" description="Helical" evidence="13">
    <location>
        <begin position="410"/>
        <end position="429"/>
    </location>
</feature>
<feature type="transmembrane region" description="Helical" evidence="13">
    <location>
        <begin position="441"/>
        <end position="462"/>
    </location>
</feature>
<dbReference type="VEuPathDB" id="FungiDB:yc1106_04321"/>
<dbReference type="AlphaFoldDB" id="A0A9Q9DRV5"/>
<keyword evidence="16" id="KW-1185">Reference proteome</keyword>
<dbReference type="Pfam" id="PF07690">
    <property type="entry name" value="MFS_1"/>
    <property type="match status" value="1"/>
</dbReference>
<evidence type="ECO:0000256" key="5">
    <source>
        <dbReference type="ARBA" id="ARBA00022554"/>
    </source>
</evidence>
<organism evidence="15 16">
    <name type="scientific">Curvularia clavata</name>
    <dbReference type="NCBI Taxonomy" id="95742"/>
    <lineage>
        <taxon>Eukaryota</taxon>
        <taxon>Fungi</taxon>
        <taxon>Dikarya</taxon>
        <taxon>Ascomycota</taxon>
        <taxon>Pezizomycotina</taxon>
        <taxon>Dothideomycetes</taxon>
        <taxon>Pleosporomycetidae</taxon>
        <taxon>Pleosporales</taxon>
        <taxon>Pleosporineae</taxon>
        <taxon>Pleosporaceae</taxon>
        <taxon>Curvularia</taxon>
    </lineage>
</organism>